<feature type="compositionally biased region" description="Basic residues" evidence="1">
    <location>
        <begin position="28"/>
        <end position="44"/>
    </location>
</feature>
<accession>A0A9D4ZH37</accession>
<feature type="region of interest" description="Disordered" evidence="1">
    <location>
        <begin position="1"/>
        <end position="146"/>
    </location>
</feature>
<dbReference type="EMBL" id="JABFUD020000009">
    <property type="protein sequence ID" value="KAI5075234.1"/>
    <property type="molecule type" value="Genomic_DNA"/>
</dbReference>
<evidence type="ECO:0000313" key="2">
    <source>
        <dbReference type="EMBL" id="KAI5075234.1"/>
    </source>
</evidence>
<name>A0A9D4ZH37_ADICA</name>
<proteinExistence type="predicted"/>
<keyword evidence="3" id="KW-1185">Reference proteome</keyword>
<feature type="compositionally biased region" description="Polar residues" evidence="1">
    <location>
        <begin position="134"/>
        <end position="146"/>
    </location>
</feature>
<gene>
    <name evidence="2" type="ORF">GOP47_0009310</name>
</gene>
<evidence type="ECO:0000256" key="1">
    <source>
        <dbReference type="SAM" id="MobiDB-lite"/>
    </source>
</evidence>
<protein>
    <submittedName>
        <fullName evidence="2">Uncharacterized protein</fullName>
    </submittedName>
</protein>
<comment type="caution">
    <text evidence="2">The sequence shown here is derived from an EMBL/GenBank/DDBJ whole genome shotgun (WGS) entry which is preliminary data.</text>
</comment>
<feature type="compositionally biased region" description="Polar residues" evidence="1">
    <location>
        <begin position="66"/>
        <end position="76"/>
    </location>
</feature>
<dbReference type="AlphaFoldDB" id="A0A9D4ZH37"/>
<sequence length="146" mass="15612">MLIALLLSGRRSRTTPPAPPPPPSLATSRHRHSHPPQHRRHHRHFTEPLSPSSSKSGRSKARATDVINSRSRISASHNKHACPPDAGARSHDARACTKPPATASAVRHFSSGQTCNSSSRRPKGPRPPEVDAKSVTTVPSKSLASG</sequence>
<dbReference type="Proteomes" id="UP000886520">
    <property type="component" value="Chromosome 9"/>
</dbReference>
<reference evidence="2" key="1">
    <citation type="submission" date="2021-01" db="EMBL/GenBank/DDBJ databases">
        <title>Adiantum capillus-veneris genome.</title>
        <authorList>
            <person name="Fang Y."/>
            <person name="Liao Q."/>
        </authorList>
    </citation>
    <scope>NUCLEOTIDE SEQUENCE</scope>
    <source>
        <strain evidence="2">H3</strain>
        <tissue evidence="2">Leaf</tissue>
    </source>
</reference>
<organism evidence="2 3">
    <name type="scientific">Adiantum capillus-veneris</name>
    <name type="common">Maidenhair fern</name>
    <dbReference type="NCBI Taxonomy" id="13818"/>
    <lineage>
        <taxon>Eukaryota</taxon>
        <taxon>Viridiplantae</taxon>
        <taxon>Streptophyta</taxon>
        <taxon>Embryophyta</taxon>
        <taxon>Tracheophyta</taxon>
        <taxon>Polypodiopsida</taxon>
        <taxon>Polypodiidae</taxon>
        <taxon>Polypodiales</taxon>
        <taxon>Pteridineae</taxon>
        <taxon>Pteridaceae</taxon>
        <taxon>Vittarioideae</taxon>
        <taxon>Adiantum</taxon>
    </lineage>
</organism>
<evidence type="ECO:0000313" key="3">
    <source>
        <dbReference type="Proteomes" id="UP000886520"/>
    </source>
</evidence>